<dbReference type="Gene3D" id="3.40.190.10">
    <property type="entry name" value="Periplasmic binding protein-like II"/>
    <property type="match status" value="2"/>
</dbReference>
<dbReference type="CDD" id="cd13553">
    <property type="entry name" value="PBP2_NrtA_CpmA_like"/>
    <property type="match status" value="1"/>
</dbReference>
<evidence type="ECO:0000256" key="4">
    <source>
        <dbReference type="ARBA" id="ARBA00022519"/>
    </source>
</evidence>
<organism evidence="7 8">
    <name type="scientific">Amycolatopsis taiwanensis</name>
    <dbReference type="NCBI Taxonomy" id="342230"/>
    <lineage>
        <taxon>Bacteria</taxon>
        <taxon>Bacillati</taxon>
        <taxon>Actinomycetota</taxon>
        <taxon>Actinomycetes</taxon>
        <taxon>Pseudonocardiales</taxon>
        <taxon>Pseudonocardiaceae</taxon>
        <taxon>Amycolatopsis</taxon>
    </lineage>
</organism>
<keyword evidence="8" id="KW-1185">Reference proteome</keyword>
<dbReference type="Proteomes" id="UP001165136">
    <property type="component" value="Unassembled WGS sequence"/>
</dbReference>
<evidence type="ECO:0000313" key="8">
    <source>
        <dbReference type="Proteomes" id="UP001165136"/>
    </source>
</evidence>
<gene>
    <name evidence="7" type="ORF">Atai01_77420</name>
</gene>
<keyword evidence="3" id="KW-1003">Cell membrane</keyword>
<name>A0A9W6VGS4_9PSEU</name>
<feature type="chain" id="PRO_5040807187" evidence="6">
    <location>
        <begin position="21"/>
        <end position="376"/>
    </location>
</feature>
<keyword evidence="2" id="KW-0813">Transport</keyword>
<keyword evidence="4" id="KW-0997">Cell inner membrane</keyword>
<dbReference type="GO" id="GO:0005886">
    <property type="term" value="C:plasma membrane"/>
    <property type="evidence" value="ECO:0007669"/>
    <property type="project" value="UniProtKB-SubCell"/>
</dbReference>
<evidence type="ECO:0000256" key="1">
    <source>
        <dbReference type="ARBA" id="ARBA00004533"/>
    </source>
</evidence>
<dbReference type="PANTHER" id="PTHR30024:SF43">
    <property type="entry name" value="BLL4572 PROTEIN"/>
    <property type="match status" value="1"/>
</dbReference>
<evidence type="ECO:0000313" key="7">
    <source>
        <dbReference type="EMBL" id="GLY71123.1"/>
    </source>
</evidence>
<dbReference type="AlphaFoldDB" id="A0A9W6VGS4"/>
<comment type="caution">
    <text evidence="7">The sequence shown here is derived from an EMBL/GenBank/DDBJ whole genome shotgun (WGS) entry which is preliminary data.</text>
</comment>
<evidence type="ECO:0000256" key="2">
    <source>
        <dbReference type="ARBA" id="ARBA00022448"/>
    </source>
</evidence>
<reference evidence="7" key="1">
    <citation type="submission" date="2023-03" db="EMBL/GenBank/DDBJ databases">
        <title>Amycolatopsis taiwanensis NBRC 103393.</title>
        <authorList>
            <person name="Ichikawa N."/>
            <person name="Sato H."/>
            <person name="Tonouchi N."/>
        </authorList>
    </citation>
    <scope>NUCLEOTIDE SEQUENCE</scope>
    <source>
        <strain evidence="7">NBRC 103393</strain>
    </source>
</reference>
<sequence>MTRRVALRAGLALGAAGGLAGIADLAASGAGARSPGEPLRIGYLPITDAAPLLVAHEQGHFARAGVATQRPVLFRSWESLAQAFLAGEVEVVHLLMPFAVQLRYALSAPIKILAWNHTNGSALTVSNGVRDLRELAGRQVAVPFWWSIHNVVVQQMLRAAGLTPVVRQAPAADQGTVQLLVLSPADMVPALQVGTIGGYIVADPFNAVAEAKNVGRIQRFVGDVWRDHACCVVVAREDLLDQSPDRARALTDGLVAAQRWVDGHRPDAAKLLSGQRYLPQPLPAITRALSYPAGHGAPHHPDWQGQRIGFEPYPYASYTTSLVNAMRETVVDGDKSFVDGLRAGEVHRDLVDDRFVRASLGGLPAGLTRTEEVQPQ</sequence>
<evidence type="ECO:0000256" key="5">
    <source>
        <dbReference type="ARBA" id="ARBA00023136"/>
    </source>
</evidence>
<keyword evidence="5" id="KW-0472">Membrane</keyword>
<dbReference type="Pfam" id="PF13379">
    <property type="entry name" value="NMT1_2"/>
    <property type="match status" value="1"/>
</dbReference>
<accession>A0A9W6VGS4</accession>
<dbReference type="PANTHER" id="PTHR30024">
    <property type="entry name" value="ALIPHATIC SULFONATES-BINDING PROTEIN-RELATED"/>
    <property type="match status" value="1"/>
</dbReference>
<dbReference type="SUPFAM" id="SSF53850">
    <property type="entry name" value="Periplasmic binding protein-like II"/>
    <property type="match status" value="1"/>
</dbReference>
<keyword evidence="6" id="KW-0732">Signal</keyword>
<proteinExistence type="predicted"/>
<comment type="subcellular location">
    <subcellularLocation>
        <location evidence="1">Cell inner membrane</location>
    </subcellularLocation>
</comment>
<evidence type="ECO:0000256" key="3">
    <source>
        <dbReference type="ARBA" id="ARBA00022475"/>
    </source>
</evidence>
<dbReference type="InterPro" id="IPR044527">
    <property type="entry name" value="NrtA/CpmA_ABC-bd_dom"/>
</dbReference>
<dbReference type="RefSeq" id="WP_285490692.1">
    <property type="nucleotide sequence ID" value="NZ_BSTI01000031.1"/>
</dbReference>
<protein>
    <submittedName>
        <fullName evidence="7">ABC transporter substrate-binding protein</fullName>
    </submittedName>
</protein>
<feature type="signal peptide" evidence="6">
    <location>
        <begin position="1"/>
        <end position="20"/>
    </location>
</feature>
<dbReference type="EMBL" id="BSTI01000031">
    <property type="protein sequence ID" value="GLY71123.1"/>
    <property type="molecule type" value="Genomic_DNA"/>
</dbReference>
<evidence type="ECO:0000256" key="6">
    <source>
        <dbReference type="SAM" id="SignalP"/>
    </source>
</evidence>